<sequence>MSRSRRKRIDFQHHDIPTKANRILHCILVAMILIIIRVWNLAVIQYDQKVEESRRPQRKAVIEPATRATIRDRFNLPLAINRMHYQATILYSQLKDIPSIEWKKNADGQRVKIFKRKTYIHDLSQLLAKELNLDAERIEDLIYAKASYYAQVPFVIKDEITEAEFYRLKMLEKDWPGIHTRILPKRYYPRGRTAADIIGYMGAINRQEYEKILHEIKALEVFIREREEGIDSEFPPGMQSTAQARKRLKDLEEKAYTIHDYIGKTGVEGVYEEQLRGFYGKKNFYSDSRGNFLWELPGSRAPLSGHRILLTISAELQEYAEQLLAQNEDLRVVRKSGLGAVKKTILAQKQPWIKGGSIIAMNPYSGDILALASYPRFDPNDFISSGQPEEQKQKKGRINRWFENEVYLADVWNQQQPLERERYDHLTQSFYDEKRPLTWQAYLDFILPKESALRITMGRINTLGRMVALQRSVEALRLLYPDWNLYHLFNFIYAGEEHEPFKPITKAAERQKMLAAFLVHQDEVEAIKEEMDPYFETLPHNYDKVLLVDLCRVAVDGERFNDELLQEVASYQIDDYRDLTGGIVKLTATVKEMTKELFHDIDFKRWRQEEEKAFLKQKRLEEKAAKTYPKPYLDYFDQHESKLFQAFWERHRWDFLEAFLTGKAENLNKEDERLVPYFEYFSRWHEELKEGAHQALDWRANFDAFQKTIERLPSHLLVDYLKTLRPYQELNRPLFGHYRYLRNHQKALEKDLAVAFYPAYGFGYARSHGYRQATIQGSLFKLVTAYAAMIQRLQKLDRKVATFSDLNPLTIVDEIFHIGNTRYVGYTEDGKPIPQLYKGGRLPRSLAHRNSGKVDLIRALEVSSNPYFSLLAGEHLGHPDDLADAARMFSFGNRTGIDLPAEIAGKVPSDLETNRTGLYAMAIGQHTLIVTPLQTAVMLSAIANGGKILKPKIVNLTAGRQPLRGDDQIPCPPIFAYQNSLSLVGLDFPIFTAISSQSQESLVKTMPTETRKEIYMPEMVRQMLLKGLRASAHKTYQENLSSLTRLYKQHPEAIRQFTEMKDQLLGKTSTSESVENIDLDLDEGTNIYTHVWFGSIACNQGKDDKNKNVFIFKDEFGQPELVIVVYLRYGGYGKEAAPLAAQMIKKWRELKQKYQKSS</sequence>
<dbReference type="SUPFAM" id="SSF56519">
    <property type="entry name" value="Penicillin binding protein dimerisation domain"/>
    <property type="match status" value="1"/>
</dbReference>
<dbReference type="GO" id="GO:0071555">
    <property type="term" value="P:cell wall organization"/>
    <property type="evidence" value="ECO:0007669"/>
    <property type="project" value="UniProtKB-KW"/>
</dbReference>
<evidence type="ECO:0000256" key="11">
    <source>
        <dbReference type="SAM" id="Phobius"/>
    </source>
</evidence>
<keyword evidence="6" id="KW-0133">Cell shape</keyword>
<keyword evidence="10" id="KW-0961">Cell wall biogenesis/degradation</keyword>
<evidence type="ECO:0000259" key="13">
    <source>
        <dbReference type="Pfam" id="PF03717"/>
    </source>
</evidence>
<feature type="domain" description="Penicillin-binding protein dimerisation" evidence="13">
    <location>
        <begin position="245"/>
        <end position="296"/>
    </location>
</feature>
<keyword evidence="9 11" id="KW-0472">Membrane</keyword>
<keyword evidence="5 11" id="KW-0812">Transmembrane</keyword>
<keyword evidence="3" id="KW-1003">Cell membrane</keyword>
<dbReference type="PATRIC" id="fig|389348.3.peg.2532"/>
<dbReference type="STRING" id="389348.PNK_2256"/>
<evidence type="ECO:0000256" key="8">
    <source>
        <dbReference type="ARBA" id="ARBA00022989"/>
    </source>
</evidence>
<dbReference type="InterPro" id="IPR012338">
    <property type="entry name" value="Beta-lactam/transpept-like"/>
</dbReference>
<keyword evidence="4" id="KW-0645">Protease</keyword>
<evidence type="ECO:0000256" key="1">
    <source>
        <dbReference type="ARBA" id="ARBA00004167"/>
    </source>
</evidence>
<dbReference type="Pfam" id="PF00905">
    <property type="entry name" value="Transpeptidase"/>
    <property type="match status" value="1"/>
</dbReference>
<dbReference type="EMBL" id="LN879502">
    <property type="protein sequence ID" value="CUI17854.1"/>
    <property type="molecule type" value="Genomic_DNA"/>
</dbReference>
<dbReference type="PANTHER" id="PTHR30627">
    <property type="entry name" value="PEPTIDOGLYCAN D,D-TRANSPEPTIDASE"/>
    <property type="match status" value="1"/>
</dbReference>
<dbReference type="GO" id="GO:0009252">
    <property type="term" value="P:peptidoglycan biosynthetic process"/>
    <property type="evidence" value="ECO:0007669"/>
    <property type="project" value="UniProtKB-KW"/>
</dbReference>
<keyword evidence="4" id="KW-0121">Carboxypeptidase</keyword>
<evidence type="ECO:0000313" key="15">
    <source>
        <dbReference type="Proteomes" id="UP000069902"/>
    </source>
</evidence>
<evidence type="ECO:0000256" key="2">
    <source>
        <dbReference type="ARBA" id="ARBA00004236"/>
    </source>
</evidence>
<dbReference type="KEGG" id="pnl:PNK_2256"/>
<feature type="domain" description="Penicillin-binding protein dimerisation" evidence="13">
    <location>
        <begin position="63"/>
        <end position="214"/>
    </location>
</feature>
<feature type="transmembrane region" description="Helical" evidence="11">
    <location>
        <begin position="20"/>
        <end position="39"/>
    </location>
</feature>
<accession>A0A0U5JEB1</accession>
<keyword evidence="15" id="KW-1185">Reference proteome</keyword>
<protein>
    <submittedName>
        <fullName evidence="14">Penicillin-binding protein</fullName>
    </submittedName>
</protein>
<dbReference type="Pfam" id="PF03717">
    <property type="entry name" value="PBP_dimer"/>
    <property type="match status" value="2"/>
</dbReference>
<name>A0A0U5JEB1_9BACT</name>
<dbReference type="GO" id="GO:0008658">
    <property type="term" value="F:penicillin binding"/>
    <property type="evidence" value="ECO:0007669"/>
    <property type="project" value="InterPro"/>
</dbReference>
<dbReference type="GO" id="GO:0005886">
    <property type="term" value="C:plasma membrane"/>
    <property type="evidence" value="ECO:0007669"/>
    <property type="project" value="UniProtKB-SubCell"/>
</dbReference>
<dbReference type="InParanoid" id="A0A0U5JEB1"/>
<dbReference type="GO" id="GO:0008360">
    <property type="term" value="P:regulation of cell shape"/>
    <property type="evidence" value="ECO:0007669"/>
    <property type="project" value="UniProtKB-KW"/>
</dbReference>
<dbReference type="Gene3D" id="3.90.1310.10">
    <property type="entry name" value="Penicillin-binding protein 2a (Domain 2)"/>
    <property type="match status" value="1"/>
</dbReference>
<evidence type="ECO:0000256" key="10">
    <source>
        <dbReference type="ARBA" id="ARBA00023316"/>
    </source>
</evidence>
<dbReference type="SUPFAM" id="SSF56601">
    <property type="entry name" value="beta-lactamase/transpeptidase-like"/>
    <property type="match status" value="2"/>
</dbReference>
<feature type="domain" description="Penicillin-binding protein transpeptidase" evidence="12">
    <location>
        <begin position="849"/>
        <end position="959"/>
    </location>
</feature>
<dbReference type="AlphaFoldDB" id="A0A0U5JEB1"/>
<dbReference type="FunCoup" id="A0A0U5JEB1">
    <property type="interactions" value="231"/>
</dbReference>
<dbReference type="InterPro" id="IPR001460">
    <property type="entry name" value="PCN-bd_Tpept"/>
</dbReference>
<evidence type="ECO:0000259" key="12">
    <source>
        <dbReference type="Pfam" id="PF00905"/>
    </source>
</evidence>
<evidence type="ECO:0000256" key="4">
    <source>
        <dbReference type="ARBA" id="ARBA00022645"/>
    </source>
</evidence>
<evidence type="ECO:0000256" key="5">
    <source>
        <dbReference type="ARBA" id="ARBA00022692"/>
    </source>
</evidence>
<keyword evidence="7" id="KW-0573">Peptidoglycan synthesis</keyword>
<dbReference type="InterPro" id="IPR036138">
    <property type="entry name" value="PBP_dimer_sf"/>
</dbReference>
<dbReference type="PANTHER" id="PTHR30627:SF2">
    <property type="entry name" value="PEPTIDOGLYCAN D,D-TRANSPEPTIDASE MRDA"/>
    <property type="match status" value="1"/>
</dbReference>
<gene>
    <name evidence="14" type="primary">pbp2</name>
    <name evidence="14" type="ORF">PNK_2256</name>
</gene>
<organism evidence="14 15">
    <name type="scientific">Candidatus Protochlamydia naegleriophila</name>
    <dbReference type="NCBI Taxonomy" id="389348"/>
    <lineage>
        <taxon>Bacteria</taxon>
        <taxon>Pseudomonadati</taxon>
        <taxon>Chlamydiota</taxon>
        <taxon>Chlamydiia</taxon>
        <taxon>Parachlamydiales</taxon>
        <taxon>Parachlamydiaceae</taxon>
        <taxon>Candidatus Protochlamydia</taxon>
    </lineage>
</organism>
<dbReference type="InterPro" id="IPR005311">
    <property type="entry name" value="PBP_dimer"/>
</dbReference>
<keyword evidence="8 11" id="KW-1133">Transmembrane helix</keyword>
<dbReference type="Gene3D" id="3.40.710.10">
    <property type="entry name" value="DD-peptidase/beta-lactamase superfamily"/>
    <property type="match status" value="2"/>
</dbReference>
<dbReference type="Proteomes" id="UP000069902">
    <property type="component" value="Chromosome cPNK"/>
</dbReference>
<comment type="subcellular location">
    <subcellularLocation>
        <location evidence="2">Cell membrane</location>
    </subcellularLocation>
    <subcellularLocation>
        <location evidence="1">Membrane</location>
        <topology evidence="1">Single-pass membrane protein</topology>
    </subcellularLocation>
</comment>
<proteinExistence type="predicted"/>
<evidence type="ECO:0000256" key="3">
    <source>
        <dbReference type="ARBA" id="ARBA00022475"/>
    </source>
</evidence>
<evidence type="ECO:0000256" key="6">
    <source>
        <dbReference type="ARBA" id="ARBA00022960"/>
    </source>
</evidence>
<keyword evidence="4" id="KW-0378">Hydrolase</keyword>
<evidence type="ECO:0000313" key="14">
    <source>
        <dbReference type="EMBL" id="CUI17854.1"/>
    </source>
</evidence>
<evidence type="ECO:0000256" key="9">
    <source>
        <dbReference type="ARBA" id="ARBA00023136"/>
    </source>
</evidence>
<dbReference type="RefSeq" id="WP_059062089.1">
    <property type="nucleotide sequence ID" value="NZ_LN879502.1"/>
</dbReference>
<reference evidence="15" key="1">
    <citation type="submission" date="2015-09" db="EMBL/GenBank/DDBJ databases">
        <authorList>
            <person name="Bertelli C."/>
        </authorList>
    </citation>
    <scope>NUCLEOTIDE SEQUENCE [LARGE SCALE GENOMIC DNA]</scope>
    <source>
        <strain evidence="15">KNic</strain>
    </source>
</reference>
<dbReference type="InterPro" id="IPR050515">
    <property type="entry name" value="Beta-lactam/transpept"/>
</dbReference>
<dbReference type="GO" id="GO:0071972">
    <property type="term" value="F:peptidoglycan L,D-transpeptidase activity"/>
    <property type="evidence" value="ECO:0007669"/>
    <property type="project" value="TreeGrafter"/>
</dbReference>
<evidence type="ECO:0000256" key="7">
    <source>
        <dbReference type="ARBA" id="ARBA00022984"/>
    </source>
</evidence>